<protein>
    <submittedName>
        <fullName evidence="2">Uncharacterized protein</fullName>
    </submittedName>
</protein>
<feature type="signal peptide" evidence="1">
    <location>
        <begin position="1"/>
        <end position="24"/>
    </location>
</feature>
<name>A0A840MV66_9BRAD</name>
<organism evidence="2 3">
    <name type="scientific">Afipia massiliensis</name>
    <dbReference type="NCBI Taxonomy" id="211460"/>
    <lineage>
        <taxon>Bacteria</taxon>
        <taxon>Pseudomonadati</taxon>
        <taxon>Pseudomonadota</taxon>
        <taxon>Alphaproteobacteria</taxon>
        <taxon>Hyphomicrobiales</taxon>
        <taxon>Nitrobacteraceae</taxon>
        <taxon>Afipia</taxon>
    </lineage>
</organism>
<comment type="caution">
    <text evidence="2">The sequence shown here is derived from an EMBL/GenBank/DDBJ whole genome shotgun (WGS) entry which is preliminary data.</text>
</comment>
<sequence length="124" mass="14239">MIIWRSIVVLMSAELLFGAVRASAQHRHPPQDEPIHEKFYSTWMRPDNPNLSCCSQHDCYPTEARNEGGVWFAKRREDGKWLRVPPEKVEKNRDNPDGRSHLCAPRPERAYSADIFCFTAGSGI</sequence>
<dbReference type="EMBL" id="JACHIJ010000002">
    <property type="protein sequence ID" value="MBB5051655.1"/>
    <property type="molecule type" value="Genomic_DNA"/>
</dbReference>
<dbReference type="AlphaFoldDB" id="A0A840MV66"/>
<keyword evidence="1" id="KW-0732">Signal</keyword>
<dbReference type="Proteomes" id="UP000521227">
    <property type="component" value="Unassembled WGS sequence"/>
</dbReference>
<evidence type="ECO:0000313" key="2">
    <source>
        <dbReference type="EMBL" id="MBB5051655.1"/>
    </source>
</evidence>
<dbReference type="RefSeq" id="WP_184083676.1">
    <property type="nucleotide sequence ID" value="NZ_JACHIJ010000002.1"/>
</dbReference>
<gene>
    <name evidence="2" type="ORF">HNQ36_001609</name>
</gene>
<proteinExistence type="predicted"/>
<accession>A0A840MV66</accession>
<evidence type="ECO:0000256" key="1">
    <source>
        <dbReference type="SAM" id="SignalP"/>
    </source>
</evidence>
<reference evidence="2 3" key="1">
    <citation type="submission" date="2020-08" db="EMBL/GenBank/DDBJ databases">
        <title>Genomic Encyclopedia of Type Strains, Phase IV (KMG-IV): sequencing the most valuable type-strain genomes for metagenomic binning, comparative biology and taxonomic classification.</title>
        <authorList>
            <person name="Goeker M."/>
        </authorList>
    </citation>
    <scope>NUCLEOTIDE SEQUENCE [LARGE SCALE GENOMIC DNA]</scope>
    <source>
        <strain evidence="2 3">DSM 17498</strain>
    </source>
</reference>
<evidence type="ECO:0000313" key="3">
    <source>
        <dbReference type="Proteomes" id="UP000521227"/>
    </source>
</evidence>
<feature type="chain" id="PRO_5032846510" evidence="1">
    <location>
        <begin position="25"/>
        <end position="124"/>
    </location>
</feature>